<protein>
    <submittedName>
        <fullName evidence="2">Uncharacterized protein</fullName>
    </submittedName>
</protein>
<feature type="compositionally biased region" description="Basic and acidic residues" evidence="1">
    <location>
        <begin position="114"/>
        <end position="124"/>
    </location>
</feature>
<dbReference type="Proteomes" id="UP000028582">
    <property type="component" value="Unassembled WGS sequence"/>
</dbReference>
<evidence type="ECO:0000313" key="3">
    <source>
        <dbReference type="Proteomes" id="UP000028582"/>
    </source>
</evidence>
<organism evidence="2 3">
    <name type="scientific">Phytophthora nicotianae P1976</name>
    <dbReference type="NCBI Taxonomy" id="1317066"/>
    <lineage>
        <taxon>Eukaryota</taxon>
        <taxon>Sar</taxon>
        <taxon>Stramenopiles</taxon>
        <taxon>Oomycota</taxon>
        <taxon>Peronosporomycetes</taxon>
        <taxon>Peronosporales</taxon>
        <taxon>Peronosporaceae</taxon>
        <taxon>Phytophthora</taxon>
    </lineage>
</organism>
<feature type="region of interest" description="Disordered" evidence="1">
    <location>
        <begin position="111"/>
        <end position="133"/>
    </location>
</feature>
<name>A0A081AZM0_PHYNI</name>
<comment type="caution">
    <text evidence="2">The sequence shown here is derived from an EMBL/GenBank/DDBJ whole genome shotgun (WGS) entry which is preliminary data.</text>
</comment>
<evidence type="ECO:0000313" key="2">
    <source>
        <dbReference type="EMBL" id="ETO84331.1"/>
    </source>
</evidence>
<proteinExistence type="predicted"/>
<sequence>MDQMRTLQLSLDQRIALLPRAAPSGPCTQVSRRAGNFRSCDRVTLGTNAHLSSSCNDISQVAVSLQHARPAAAPTVDGDGKKVRCCEGSHPVSYSEGRRICSVQWEQEMAEAGKASRMDERAARSEASTSGGG</sequence>
<evidence type="ECO:0000256" key="1">
    <source>
        <dbReference type="SAM" id="MobiDB-lite"/>
    </source>
</evidence>
<dbReference type="AlphaFoldDB" id="A0A081AZM0"/>
<dbReference type="EMBL" id="ANJA01000334">
    <property type="protein sequence ID" value="ETO84331.1"/>
    <property type="molecule type" value="Genomic_DNA"/>
</dbReference>
<accession>A0A081AZM0</accession>
<reference evidence="2 3" key="1">
    <citation type="submission" date="2013-11" db="EMBL/GenBank/DDBJ databases">
        <title>The Genome Sequence of Phytophthora parasitica P1976.</title>
        <authorList>
            <consortium name="The Broad Institute Genomics Platform"/>
            <person name="Russ C."/>
            <person name="Tyler B."/>
            <person name="Panabieres F."/>
            <person name="Shan W."/>
            <person name="Tripathy S."/>
            <person name="Grunwald N."/>
            <person name="Machado M."/>
            <person name="Johnson C.S."/>
            <person name="Walker B."/>
            <person name="Young S."/>
            <person name="Zeng Q."/>
            <person name="Gargeya S."/>
            <person name="Fitzgerald M."/>
            <person name="Haas B."/>
            <person name="Abouelleil A."/>
            <person name="Allen A.W."/>
            <person name="Alvarado L."/>
            <person name="Arachchi H.M."/>
            <person name="Berlin A.M."/>
            <person name="Chapman S.B."/>
            <person name="Gainer-Dewar J."/>
            <person name="Goldberg J."/>
            <person name="Griggs A."/>
            <person name="Gujja S."/>
            <person name="Hansen M."/>
            <person name="Howarth C."/>
            <person name="Imamovic A."/>
            <person name="Ireland A."/>
            <person name="Larimer J."/>
            <person name="McCowan C."/>
            <person name="Murphy C."/>
            <person name="Pearson M."/>
            <person name="Poon T.W."/>
            <person name="Priest M."/>
            <person name="Roberts A."/>
            <person name="Saif S."/>
            <person name="Shea T."/>
            <person name="Sisk P."/>
            <person name="Sykes S."/>
            <person name="Wortman J."/>
            <person name="Nusbaum C."/>
            <person name="Birren B."/>
        </authorList>
    </citation>
    <scope>NUCLEOTIDE SEQUENCE [LARGE SCALE GENOMIC DNA]</scope>
    <source>
        <strain evidence="2 3">P1976</strain>
    </source>
</reference>
<gene>
    <name evidence="2" type="ORF">F444_01745</name>
</gene>